<sequence>MCGIALLVSGIRIDFSSLRLDSVSPSSKTQQVVSLEDLKAALQRRGPDSLGTKKLLLFHSISLLNSGNSLVSSVTEETHVLDNGSNGPECFAELVFVGATLQLRGVTPVSQPLVDSYGNILVYNGEIFGGLEIGSDNNDTEVLMQYLRNCCSCHSQEHATTCNFNGQKKGSVPDVLSQIKGPWAIIYWQESSKTLWFGRDAFGRRSLLVHWPNLEDPRFLLSSVSPTSSSLQSSDFEVENGTNGIKFWEELSCGIYSMSMDATHLDGGFLGEVKKHEWTNVMLKELIEWERVSVEPKPEELYSSRFKTLTVKSDMDSASSGPIPAQNVLTALRESMMRRISLHNIYQAVKDGARQKENVPVAVLFSGGLDSMILAALLDEYLDPNYEIDLLNVSFDGESAPDRISAKAGVKELRRVAPLRRWRLVHIDADLSKLTWETKHVLSLINPANTYMDLNIGIALWLAARGEGWVCEESSDGMDEDKCVSYTSRARILLLGSGADEQCAGYGRHRTKYRHESWLGLHEEMKLDMQRIWKRNLGRDDRCFSDNGKEARFPFLDEDVIRTLLHIPLWEVADLDQPSGKGDKKILRKVAEMLGLHNAAILPKRAIQFGSRIARESNRKTFGSNRAANQASAGSVVIDLPSYLG</sequence>
<keyword evidence="2" id="KW-0061">Asparagine biosynthesis</keyword>
<dbReference type="OrthoDB" id="10252281at2759"/>
<dbReference type="InterPro" id="IPR014729">
    <property type="entry name" value="Rossmann-like_a/b/a_fold"/>
</dbReference>
<reference evidence="6" key="1">
    <citation type="submission" date="2013-09" db="EMBL/GenBank/DDBJ databases">
        <title>Corchorus olitorius genome sequencing.</title>
        <authorList>
            <person name="Alam M."/>
            <person name="Haque M.S."/>
            <person name="Islam M.S."/>
            <person name="Emdad E.M."/>
            <person name="Islam M.M."/>
            <person name="Ahmed B."/>
            <person name="Halim A."/>
            <person name="Hossen Q.M.M."/>
            <person name="Hossain M.Z."/>
            <person name="Ahmed R."/>
            <person name="Khan M.M."/>
            <person name="Islam R."/>
            <person name="Rashid M.M."/>
            <person name="Khan S.A."/>
            <person name="Rahman M.S."/>
            <person name="Alam M."/>
            <person name="Yahiya A.S."/>
            <person name="Khan M.S."/>
            <person name="Azam M.S."/>
            <person name="Haque T."/>
            <person name="Lashkar M.Z.H."/>
            <person name="Akhand A.I."/>
            <person name="Morshed G."/>
            <person name="Roy S."/>
            <person name="Uddin K.S."/>
            <person name="Rabeya T."/>
            <person name="Hossain A.S."/>
            <person name="Chowdhury A."/>
            <person name="Snigdha A.R."/>
            <person name="Mortoza M.S."/>
            <person name="Matin S.A."/>
            <person name="Hoque S.M.E."/>
            <person name="Islam M.K."/>
            <person name="Roy D.K."/>
            <person name="Haider R."/>
            <person name="Moosa M.M."/>
            <person name="Elias S.M."/>
            <person name="Hasan A.M."/>
            <person name="Jahan S."/>
            <person name="Shafiuddin M."/>
            <person name="Mahmood N."/>
            <person name="Shommy N.S."/>
        </authorList>
    </citation>
    <scope>NUCLEOTIDE SEQUENCE [LARGE SCALE GENOMIC DNA]</scope>
    <source>
        <strain evidence="6">cv. O-4</strain>
    </source>
</reference>
<evidence type="ECO:0000256" key="2">
    <source>
        <dbReference type="ARBA" id="ARBA00022888"/>
    </source>
</evidence>
<keyword evidence="6" id="KW-1185">Reference proteome</keyword>
<dbReference type="Proteomes" id="UP000187203">
    <property type="component" value="Unassembled WGS sequence"/>
</dbReference>
<dbReference type="PANTHER" id="PTHR45937:SF1">
    <property type="entry name" value="ASPARAGINE SYNTHETASE DOMAIN-CONTAINING PROTEIN 1"/>
    <property type="match status" value="1"/>
</dbReference>
<dbReference type="SUPFAM" id="SSF56235">
    <property type="entry name" value="N-terminal nucleophile aminohydrolases (Ntn hydrolases)"/>
    <property type="match status" value="1"/>
</dbReference>
<evidence type="ECO:0000313" key="6">
    <source>
        <dbReference type="Proteomes" id="UP000187203"/>
    </source>
</evidence>
<dbReference type="Pfam" id="PF13537">
    <property type="entry name" value="GATase_7"/>
    <property type="match status" value="1"/>
</dbReference>
<dbReference type="STRING" id="93759.A0A1R3HNN9"/>
<keyword evidence="1" id="KW-0028">Amino-acid biosynthesis</keyword>
<name>A0A1R3HNN9_9ROSI</name>
<dbReference type="Gene3D" id="3.60.20.10">
    <property type="entry name" value="Glutamine Phosphoribosylpyrophosphate, subunit 1, domain 1"/>
    <property type="match status" value="1"/>
</dbReference>
<dbReference type="InterPro" id="IPR051857">
    <property type="entry name" value="Asn_synthetase_domain"/>
</dbReference>
<dbReference type="PROSITE" id="PS51278">
    <property type="entry name" value="GATASE_TYPE_2"/>
    <property type="match status" value="1"/>
</dbReference>
<gene>
    <name evidence="5" type="ORF">COLO4_27873</name>
</gene>
<feature type="domain" description="Glutamine amidotransferase type-2" evidence="4">
    <location>
        <begin position="2"/>
        <end position="276"/>
    </location>
</feature>
<dbReference type="GO" id="GO:0006529">
    <property type="term" value="P:asparagine biosynthetic process"/>
    <property type="evidence" value="ECO:0007669"/>
    <property type="project" value="UniProtKB-KW"/>
</dbReference>
<organism evidence="5 6">
    <name type="scientific">Corchorus olitorius</name>
    <dbReference type="NCBI Taxonomy" id="93759"/>
    <lineage>
        <taxon>Eukaryota</taxon>
        <taxon>Viridiplantae</taxon>
        <taxon>Streptophyta</taxon>
        <taxon>Embryophyta</taxon>
        <taxon>Tracheophyta</taxon>
        <taxon>Spermatophyta</taxon>
        <taxon>Magnoliopsida</taxon>
        <taxon>eudicotyledons</taxon>
        <taxon>Gunneridae</taxon>
        <taxon>Pentapetalae</taxon>
        <taxon>rosids</taxon>
        <taxon>malvids</taxon>
        <taxon>Malvales</taxon>
        <taxon>Malvaceae</taxon>
        <taxon>Grewioideae</taxon>
        <taxon>Apeibeae</taxon>
        <taxon>Corchorus</taxon>
    </lineage>
</organism>
<comment type="caution">
    <text evidence="5">The sequence shown here is derived from an EMBL/GenBank/DDBJ whole genome shotgun (WGS) entry which is preliminary data.</text>
</comment>
<evidence type="ECO:0000259" key="4">
    <source>
        <dbReference type="PROSITE" id="PS51278"/>
    </source>
</evidence>
<protein>
    <recommendedName>
        <fullName evidence="4">Glutamine amidotransferase type-2 domain-containing protein</fullName>
    </recommendedName>
</protein>
<dbReference type="Pfam" id="PF00733">
    <property type="entry name" value="Asn_synthase"/>
    <property type="match status" value="2"/>
</dbReference>
<evidence type="ECO:0000256" key="1">
    <source>
        <dbReference type="ARBA" id="ARBA00022605"/>
    </source>
</evidence>
<dbReference type="InterPro" id="IPR029055">
    <property type="entry name" value="Ntn_hydrolases_N"/>
</dbReference>
<dbReference type="Gene3D" id="3.40.50.620">
    <property type="entry name" value="HUPs"/>
    <property type="match status" value="1"/>
</dbReference>
<keyword evidence="3" id="KW-0315">Glutamine amidotransferase</keyword>
<dbReference type="PANTHER" id="PTHR45937">
    <property type="entry name" value="ASPARAGINE SYNTHETASE DOMAIN-CONTAINING PROTEIN 1"/>
    <property type="match status" value="1"/>
</dbReference>
<dbReference type="SUPFAM" id="SSF52402">
    <property type="entry name" value="Adenine nucleotide alpha hydrolases-like"/>
    <property type="match status" value="1"/>
</dbReference>
<dbReference type="CDD" id="cd01991">
    <property type="entry name" value="Asn_synthase_B_C"/>
    <property type="match status" value="1"/>
</dbReference>
<evidence type="ECO:0000313" key="5">
    <source>
        <dbReference type="EMBL" id="OMO72037.1"/>
    </source>
</evidence>
<accession>A0A1R3HNN9</accession>
<proteinExistence type="predicted"/>
<dbReference type="GO" id="GO:0004066">
    <property type="term" value="F:asparagine synthase (glutamine-hydrolyzing) activity"/>
    <property type="evidence" value="ECO:0007669"/>
    <property type="project" value="InterPro"/>
</dbReference>
<dbReference type="AlphaFoldDB" id="A0A1R3HNN9"/>
<dbReference type="InterPro" id="IPR001962">
    <property type="entry name" value="Asn_synthase"/>
</dbReference>
<dbReference type="InterPro" id="IPR017932">
    <property type="entry name" value="GATase_2_dom"/>
</dbReference>
<evidence type="ECO:0000256" key="3">
    <source>
        <dbReference type="ARBA" id="ARBA00022962"/>
    </source>
</evidence>
<dbReference type="EMBL" id="AWUE01019706">
    <property type="protein sequence ID" value="OMO72037.1"/>
    <property type="molecule type" value="Genomic_DNA"/>
</dbReference>